<comment type="similarity">
    <text evidence="4">Belongs to the ACTMAP family.</text>
</comment>
<dbReference type="OrthoDB" id="198816at2759"/>
<keyword evidence="10" id="KW-1185">Reference proteome</keyword>
<protein>
    <recommendedName>
        <fullName evidence="5">Actin maturation protease</fullName>
    </recommendedName>
    <alternativeName>
        <fullName evidence="6">Actin aminopeptidase ACTMAP</fullName>
    </alternativeName>
</protein>
<keyword evidence="2" id="KW-0645">Protease</keyword>
<keyword evidence="1" id="KW-0031">Aminopeptidase</keyword>
<keyword evidence="3" id="KW-0378">Hydrolase</keyword>
<dbReference type="AlphaFoldDB" id="A0A507F4V5"/>
<feature type="region of interest" description="Disordered" evidence="8">
    <location>
        <begin position="77"/>
        <end position="98"/>
    </location>
</feature>
<gene>
    <name evidence="9" type="ORF">CcCBS67573_g06227</name>
</gene>
<dbReference type="Pfam" id="PF21646">
    <property type="entry name" value="ACTMAP-like_C"/>
    <property type="match status" value="1"/>
</dbReference>
<evidence type="ECO:0000256" key="2">
    <source>
        <dbReference type="ARBA" id="ARBA00022670"/>
    </source>
</evidence>
<evidence type="ECO:0000256" key="4">
    <source>
        <dbReference type="ARBA" id="ARBA00034725"/>
    </source>
</evidence>
<dbReference type="PANTHER" id="PTHR28631:SF1">
    <property type="entry name" value="ACTIN MATURATION PROTEASE"/>
    <property type="match status" value="1"/>
</dbReference>
<organism evidence="9 10">
    <name type="scientific">Chytriomyces confervae</name>
    <dbReference type="NCBI Taxonomy" id="246404"/>
    <lineage>
        <taxon>Eukaryota</taxon>
        <taxon>Fungi</taxon>
        <taxon>Fungi incertae sedis</taxon>
        <taxon>Chytridiomycota</taxon>
        <taxon>Chytridiomycota incertae sedis</taxon>
        <taxon>Chytridiomycetes</taxon>
        <taxon>Chytridiales</taxon>
        <taxon>Chytriomycetaceae</taxon>
        <taxon>Chytriomyces</taxon>
    </lineage>
</organism>
<comment type="catalytic activity">
    <reaction evidence="7">
        <text>N-terminal N(alpha)-acetyl-L-cysteinyl-L-aspartyl-[protein] + H2O = N-terminal L-aspartyl-[protein] + N-acetyl-L-cysteine</text>
        <dbReference type="Rhea" id="RHEA:74579"/>
        <dbReference type="Rhea" id="RHEA-COMP:12669"/>
        <dbReference type="Rhea" id="RHEA-COMP:18395"/>
        <dbReference type="ChEBI" id="CHEBI:15377"/>
        <dbReference type="ChEBI" id="CHEBI:64720"/>
        <dbReference type="ChEBI" id="CHEBI:78236"/>
        <dbReference type="ChEBI" id="CHEBI:193599"/>
    </reaction>
    <physiologicalReaction direction="left-to-right" evidence="7">
        <dbReference type="Rhea" id="RHEA:74580"/>
    </physiologicalReaction>
</comment>
<name>A0A507F4V5_9FUNG</name>
<evidence type="ECO:0000313" key="10">
    <source>
        <dbReference type="Proteomes" id="UP000320333"/>
    </source>
</evidence>
<evidence type="ECO:0000313" key="9">
    <source>
        <dbReference type="EMBL" id="TPX71319.1"/>
    </source>
</evidence>
<evidence type="ECO:0000256" key="1">
    <source>
        <dbReference type="ARBA" id="ARBA00022438"/>
    </source>
</evidence>
<sequence length="314" mass="34224">MSPVSEICWHLTMDEIRIVSVARLGCPAHSASNSVCDCRWQVEGIPVTPLLQKGPTCGLVALAMAISAFDQPACINPDTTDAAPSHTPNSQHVRPTPIDASETAPQLLKVAQSLQYTWKGEMFSAEWLATIARHQGISATVVEWRNSTQVAQHLLEGGLCLVAYDKDGNHEPCLKRGSKAHWALIHGFVAIQDSGVPGYLLCKHGKSLHQAVWSYNALFESCWNMERVNETVLSQSRGFRNVVTDTSNPALDDDYLELDQSISAANIIDNNEGDGCENVDSSELFMGWEALSASGAALGKQREQFQAQARHVEG</sequence>
<dbReference type="Proteomes" id="UP000320333">
    <property type="component" value="Unassembled WGS sequence"/>
</dbReference>
<evidence type="ECO:0000256" key="7">
    <source>
        <dbReference type="ARBA" id="ARBA00049041"/>
    </source>
</evidence>
<evidence type="ECO:0000256" key="5">
    <source>
        <dbReference type="ARBA" id="ARBA00034848"/>
    </source>
</evidence>
<comment type="caution">
    <text evidence="9">The sequence shown here is derived from an EMBL/GenBank/DDBJ whole genome shotgun (WGS) entry which is preliminary data.</text>
</comment>
<dbReference type="GO" id="GO:0006508">
    <property type="term" value="P:proteolysis"/>
    <property type="evidence" value="ECO:0007669"/>
    <property type="project" value="UniProtKB-KW"/>
</dbReference>
<dbReference type="InterPro" id="IPR040043">
    <property type="entry name" value="ACTMAP"/>
</dbReference>
<evidence type="ECO:0000256" key="8">
    <source>
        <dbReference type="SAM" id="MobiDB-lite"/>
    </source>
</evidence>
<evidence type="ECO:0000256" key="3">
    <source>
        <dbReference type="ARBA" id="ARBA00022801"/>
    </source>
</evidence>
<accession>A0A507F4V5</accession>
<dbReference type="PANTHER" id="PTHR28631">
    <property type="entry name" value="UPF0692 PROTEIN C19ORF54"/>
    <property type="match status" value="1"/>
</dbReference>
<evidence type="ECO:0000256" key="6">
    <source>
        <dbReference type="ARBA" id="ARBA00034908"/>
    </source>
</evidence>
<dbReference type="EMBL" id="QEAP01000255">
    <property type="protein sequence ID" value="TPX71319.1"/>
    <property type="molecule type" value="Genomic_DNA"/>
</dbReference>
<proteinExistence type="inferred from homology"/>
<dbReference type="GO" id="GO:0004177">
    <property type="term" value="F:aminopeptidase activity"/>
    <property type="evidence" value="ECO:0007669"/>
    <property type="project" value="UniProtKB-KW"/>
</dbReference>
<reference evidence="9 10" key="1">
    <citation type="journal article" date="2019" name="Sci. Rep.">
        <title>Comparative genomics of chytrid fungi reveal insights into the obligate biotrophic and pathogenic lifestyle of Synchytrium endobioticum.</title>
        <authorList>
            <person name="van de Vossenberg B.T.L.H."/>
            <person name="Warris S."/>
            <person name="Nguyen H.D.T."/>
            <person name="van Gent-Pelzer M.P.E."/>
            <person name="Joly D.L."/>
            <person name="van de Geest H.C."/>
            <person name="Bonants P.J.M."/>
            <person name="Smith D.S."/>
            <person name="Levesque C.A."/>
            <person name="van der Lee T.A.J."/>
        </authorList>
    </citation>
    <scope>NUCLEOTIDE SEQUENCE [LARGE SCALE GENOMIC DNA]</scope>
    <source>
        <strain evidence="9 10">CBS 675.73</strain>
    </source>
</reference>
<dbReference type="STRING" id="246404.A0A507F4V5"/>